<dbReference type="SMART" id="SM00271">
    <property type="entry name" value="DnaJ"/>
    <property type="match status" value="1"/>
</dbReference>
<dbReference type="InterPro" id="IPR024593">
    <property type="entry name" value="DUF3444"/>
</dbReference>
<dbReference type="PANTHER" id="PTHR44137">
    <property type="entry name" value="BNAC03G44070D PROTEIN"/>
    <property type="match status" value="1"/>
</dbReference>
<proteinExistence type="predicted"/>
<dbReference type="AlphaFoldDB" id="A0A9N7N2A1"/>
<evidence type="ECO:0000259" key="2">
    <source>
        <dbReference type="PROSITE" id="PS50076"/>
    </source>
</evidence>
<dbReference type="EMBL" id="CACSLK010020200">
    <property type="protein sequence ID" value="CAA0820093.1"/>
    <property type="molecule type" value="Genomic_DNA"/>
</dbReference>
<protein>
    <submittedName>
        <fullName evidence="3">DNAJ heat shock N-terminal domain-containing protein</fullName>
    </submittedName>
</protein>
<accession>A0A9N7N2A1</accession>
<reference evidence="3" key="1">
    <citation type="submission" date="2019-12" db="EMBL/GenBank/DDBJ databases">
        <authorList>
            <person name="Scholes J."/>
        </authorList>
    </citation>
    <scope>NUCLEOTIDE SEQUENCE</scope>
</reference>
<feature type="compositionally biased region" description="Low complexity" evidence="1">
    <location>
        <begin position="163"/>
        <end position="182"/>
    </location>
</feature>
<gene>
    <name evidence="3" type="ORF">SHERM_18295</name>
</gene>
<sequence length="762" mass="86509">MDCNRDEALRAKEIAERKFLAKDVKGARKFARKAQKIYPELDGISQMLLTLDVYISAEDEKQHGESNWYGVLGVTPVADDETIRKQYRKLALLLHPDKNRSIGAEGAFQIVSQAWSLLSDKHKKAAYDQRCRAAYQYQQQTDQTARDGFYNFANSSDSHIRASNGNKNNHNNNDVNKNSSTSAPNPTRKKERRTFWTVCHRCKMQYEYLRMYVNHNLLCPNCHEAYFAVEIDPPSTKISKASPSSHAGSSQQGTLGGSHRGNDSNLNSFQWVPFSESTDPQAATQAASMVRQAYEKVKRDRHKTQAAARKEEALRRKNHVSSKRPAEVSFVHSDFAKKRKGVDDCGSSKVENMKRVNSEGKMLSQANFSRFKRESLQKCPNKRDRMCRVNIKCLLMEKAHEQICEKLNERIPAAVVPKVAGVDVGGTCGEDKTANVKDTNCSAHGSICNPIVLCEADESQLPLSDFAFVKAAYQGSELVKKMWVDVLDPDFHDFDKDRTEKCFRDNQVWAVYDDLDGMPRHYAMIQSVISVNPFMVKMSWLRSVTHNKLSHVNWFSNGFSMTCGDFKVGRAENCDSVDCFSHVVRWTKQCSKTVQIFPRKGDVWALYRNWSAEWNELTEYEVIYKYDMVEVLEDCDEEFGVIVIPLVKVAGFKAVFHQSLDPNEIRRIPNQEMARFSHQVPCHSLTGKEGSKSLRGCLELDPAAIPSDFLTVMSKIEEIEFVESADEQLEFVEAAVFDGNAIPKHSGRNFLSSEKLNVLLEN</sequence>
<evidence type="ECO:0000313" key="4">
    <source>
        <dbReference type="Proteomes" id="UP001153555"/>
    </source>
</evidence>
<dbReference type="PRINTS" id="PR00625">
    <property type="entry name" value="JDOMAIN"/>
</dbReference>
<dbReference type="InterPro" id="IPR056988">
    <property type="entry name" value="Zn_ribbon_pln"/>
</dbReference>
<dbReference type="Proteomes" id="UP001153555">
    <property type="component" value="Unassembled WGS sequence"/>
</dbReference>
<feature type="region of interest" description="Disordered" evidence="1">
    <location>
        <begin position="157"/>
        <end position="190"/>
    </location>
</feature>
<dbReference type="PROSITE" id="PS00636">
    <property type="entry name" value="DNAJ_1"/>
    <property type="match status" value="1"/>
</dbReference>
<dbReference type="CDD" id="cd06257">
    <property type="entry name" value="DnaJ"/>
    <property type="match status" value="1"/>
</dbReference>
<dbReference type="PANTHER" id="PTHR44137:SF32">
    <property type="entry name" value="DNAJ HEAT SHOCK AMINO-TERMINAL DOMAIN PROTEIN"/>
    <property type="match status" value="1"/>
</dbReference>
<dbReference type="Pfam" id="PF11926">
    <property type="entry name" value="DUF3444"/>
    <property type="match status" value="1"/>
</dbReference>
<evidence type="ECO:0000313" key="3">
    <source>
        <dbReference type="EMBL" id="CAA0820093.1"/>
    </source>
</evidence>
<organism evidence="3 4">
    <name type="scientific">Striga hermonthica</name>
    <name type="common">Purple witchweed</name>
    <name type="synonym">Buchnera hermonthica</name>
    <dbReference type="NCBI Taxonomy" id="68872"/>
    <lineage>
        <taxon>Eukaryota</taxon>
        <taxon>Viridiplantae</taxon>
        <taxon>Streptophyta</taxon>
        <taxon>Embryophyta</taxon>
        <taxon>Tracheophyta</taxon>
        <taxon>Spermatophyta</taxon>
        <taxon>Magnoliopsida</taxon>
        <taxon>eudicotyledons</taxon>
        <taxon>Gunneridae</taxon>
        <taxon>Pentapetalae</taxon>
        <taxon>asterids</taxon>
        <taxon>lamiids</taxon>
        <taxon>Lamiales</taxon>
        <taxon>Orobanchaceae</taxon>
        <taxon>Buchnereae</taxon>
        <taxon>Striga</taxon>
    </lineage>
</organism>
<comment type="caution">
    <text evidence="3">The sequence shown here is derived from an EMBL/GenBank/DDBJ whole genome shotgun (WGS) entry which is preliminary data.</text>
</comment>
<dbReference type="Pfam" id="PF00226">
    <property type="entry name" value="DnaJ"/>
    <property type="match status" value="1"/>
</dbReference>
<feature type="region of interest" description="Disordered" evidence="1">
    <location>
        <begin position="236"/>
        <end position="268"/>
    </location>
</feature>
<feature type="compositionally biased region" description="Low complexity" evidence="1">
    <location>
        <begin position="239"/>
        <end position="253"/>
    </location>
</feature>
<dbReference type="PROSITE" id="PS50076">
    <property type="entry name" value="DNAJ_2"/>
    <property type="match status" value="1"/>
</dbReference>
<dbReference type="SUPFAM" id="SSF46565">
    <property type="entry name" value="Chaperone J-domain"/>
    <property type="match status" value="1"/>
</dbReference>
<name>A0A9N7N2A1_STRHE</name>
<keyword evidence="4" id="KW-1185">Reference proteome</keyword>
<keyword evidence="3" id="KW-0346">Stress response</keyword>
<evidence type="ECO:0000256" key="1">
    <source>
        <dbReference type="SAM" id="MobiDB-lite"/>
    </source>
</evidence>
<dbReference type="InterPro" id="IPR001623">
    <property type="entry name" value="DnaJ_domain"/>
</dbReference>
<feature type="domain" description="J" evidence="2">
    <location>
        <begin position="67"/>
        <end position="131"/>
    </location>
</feature>
<dbReference type="InterPro" id="IPR018253">
    <property type="entry name" value="DnaJ_domain_CS"/>
</dbReference>
<dbReference type="InterPro" id="IPR036869">
    <property type="entry name" value="J_dom_sf"/>
</dbReference>
<dbReference type="OrthoDB" id="66964at2759"/>
<dbReference type="Gene3D" id="1.10.287.110">
    <property type="entry name" value="DnaJ domain"/>
    <property type="match status" value="1"/>
</dbReference>
<dbReference type="Pfam" id="PF23551">
    <property type="entry name" value="Zn_ribbon_20"/>
    <property type="match status" value="1"/>
</dbReference>